<protein>
    <submittedName>
        <fullName evidence="7">Glucose transporter</fullName>
    </submittedName>
</protein>
<evidence type="ECO:0000256" key="2">
    <source>
        <dbReference type="ARBA" id="ARBA00006117"/>
    </source>
</evidence>
<keyword evidence="6" id="KW-0472">Membrane</keyword>
<evidence type="ECO:0000256" key="1">
    <source>
        <dbReference type="ARBA" id="ARBA00004141"/>
    </source>
</evidence>
<evidence type="ECO:0000256" key="5">
    <source>
        <dbReference type="ARBA" id="ARBA00022989"/>
    </source>
</evidence>
<keyword evidence="3 7" id="KW-0762">Sugar transport</keyword>
<keyword evidence="3 7" id="KW-0813">Transport</keyword>
<dbReference type="InterPro" id="IPR010651">
    <property type="entry name" value="Sugar_transport"/>
</dbReference>
<keyword evidence="4" id="KW-0812">Transmembrane</keyword>
<dbReference type="AlphaFoldDB" id="A0A2N3QW32"/>
<dbReference type="Proteomes" id="UP000233783">
    <property type="component" value="Unassembled WGS sequence"/>
</dbReference>
<name>A0A2N3QW32_9BIFI</name>
<comment type="similarity">
    <text evidence="2">Belongs to the GRP transporter (TC 2.A.7.5) family.</text>
</comment>
<evidence type="ECO:0000313" key="7">
    <source>
        <dbReference type="EMBL" id="PKU96763.1"/>
    </source>
</evidence>
<dbReference type="PANTHER" id="PTHR16119">
    <property type="entry name" value="TRANSMEMBRANE PROTEIN 144"/>
    <property type="match status" value="1"/>
</dbReference>
<evidence type="ECO:0000256" key="3">
    <source>
        <dbReference type="ARBA" id="ARBA00022597"/>
    </source>
</evidence>
<accession>A0A2N3QW32</accession>
<dbReference type="InterPro" id="IPR037185">
    <property type="entry name" value="EmrE-like"/>
</dbReference>
<proteinExistence type="inferred from homology"/>
<gene>
    <name evidence="7" type="ORF">CQR56_0891</name>
</gene>
<reference evidence="7 8" key="1">
    <citation type="submission" date="2017-10" db="EMBL/GenBank/DDBJ databases">
        <title>Bifidobacterium genomics.</title>
        <authorList>
            <person name="Lugli G.A."/>
            <person name="Milani C."/>
            <person name="Mancabelli L."/>
        </authorList>
    </citation>
    <scope>NUCLEOTIDE SEQUENCE [LARGE SCALE GENOMIC DNA]</scope>
    <source>
        <strain evidence="7 8">1744B</strain>
    </source>
</reference>
<sequence length="320" mass="33778">MTTMLLALLPAVFLGSNSIITAKIDGKPSQGTLGTTIGALLFAIAVSLCYVVPHAGWAFAYNPHIWVVGLCSGVFWTIGSFGQYSALKPLGVSVAMPISTAGQVVGNALMAAIVLEQWTTLHVWAVGMLAIILVTAGAVMCSARDHTEGAVQRSPKDVRAGLTALLFSTLGFMMYFLFPNLLHKTGFIGDDIYNAPGGDGLYYMTSVILPQAVGQVLTALAIITFIEKNTQLIVAKKTALNIITGLAWAVGNVLVFICAASPHVGQAIATTFSQLGVIVSTYGGIVILHEHKSKRQMAFILFGTVLITVGAVLMGMFTTR</sequence>
<dbReference type="GO" id="GO:0015144">
    <property type="term" value="F:carbohydrate transmembrane transporter activity"/>
    <property type="evidence" value="ECO:0007669"/>
    <property type="project" value="InterPro"/>
</dbReference>
<dbReference type="CDD" id="cd23110">
    <property type="entry name" value="GRP"/>
    <property type="match status" value="1"/>
</dbReference>
<dbReference type="PANTHER" id="PTHR16119:SF17">
    <property type="entry name" value="TRANSMEMBRANE PROTEIN 144"/>
    <property type="match status" value="1"/>
</dbReference>
<comment type="caution">
    <text evidence="7">The sequence shown here is derived from an EMBL/GenBank/DDBJ whole genome shotgun (WGS) entry which is preliminary data.</text>
</comment>
<evidence type="ECO:0000256" key="6">
    <source>
        <dbReference type="ARBA" id="ARBA00023136"/>
    </source>
</evidence>
<comment type="subcellular location">
    <subcellularLocation>
        <location evidence="1">Membrane</location>
        <topology evidence="1">Multi-pass membrane protein</topology>
    </subcellularLocation>
</comment>
<organism evidence="7 8">
    <name type="scientific">Bifidobacterium pseudolongum subsp. globosum</name>
    <dbReference type="NCBI Taxonomy" id="1690"/>
    <lineage>
        <taxon>Bacteria</taxon>
        <taxon>Bacillati</taxon>
        <taxon>Actinomycetota</taxon>
        <taxon>Actinomycetes</taxon>
        <taxon>Bifidobacteriales</taxon>
        <taxon>Bifidobacteriaceae</taxon>
        <taxon>Bifidobacterium</taxon>
    </lineage>
</organism>
<keyword evidence="5" id="KW-1133">Transmembrane helix</keyword>
<dbReference type="Pfam" id="PF06800">
    <property type="entry name" value="Sugar_transport"/>
    <property type="match status" value="1"/>
</dbReference>
<dbReference type="EMBL" id="PCHB01000008">
    <property type="protein sequence ID" value="PKU96763.1"/>
    <property type="molecule type" value="Genomic_DNA"/>
</dbReference>
<evidence type="ECO:0000256" key="4">
    <source>
        <dbReference type="ARBA" id="ARBA00022692"/>
    </source>
</evidence>
<dbReference type="SUPFAM" id="SSF103481">
    <property type="entry name" value="Multidrug resistance efflux transporter EmrE"/>
    <property type="match status" value="1"/>
</dbReference>
<dbReference type="GO" id="GO:0016020">
    <property type="term" value="C:membrane"/>
    <property type="evidence" value="ECO:0007669"/>
    <property type="project" value="UniProtKB-SubCell"/>
</dbReference>
<evidence type="ECO:0000313" key="8">
    <source>
        <dbReference type="Proteomes" id="UP000233783"/>
    </source>
</evidence>